<gene>
    <name evidence="11" type="primary">dnaE</name>
    <name evidence="11" type="ORF">BUCISPPS3390_155</name>
</gene>
<dbReference type="RefSeq" id="WP_154060769.1">
    <property type="nucleotide sequence ID" value="NZ_LR217692.1"/>
</dbReference>
<dbReference type="InterPro" id="IPR004013">
    <property type="entry name" value="PHP_dom"/>
</dbReference>
<evidence type="ECO:0000313" key="11">
    <source>
        <dbReference type="EMBL" id="VFP77730.1"/>
    </source>
</evidence>
<organism evidence="11 12">
    <name type="scientific">Buchnera aphidicola</name>
    <name type="common">Cinara cf. splendens/pseudotsugae 3390</name>
    <dbReference type="NCBI Taxonomy" id="2518980"/>
    <lineage>
        <taxon>Bacteria</taxon>
        <taxon>Pseudomonadati</taxon>
        <taxon>Pseudomonadota</taxon>
        <taxon>Gammaproteobacteria</taxon>
        <taxon>Enterobacterales</taxon>
        <taxon>Erwiniaceae</taxon>
        <taxon>Buchnera</taxon>
    </lineage>
</organism>
<evidence type="ECO:0000256" key="5">
    <source>
        <dbReference type="ARBA" id="ARBA00022679"/>
    </source>
</evidence>
<evidence type="ECO:0000256" key="8">
    <source>
        <dbReference type="ARBA" id="ARBA00022932"/>
    </source>
</evidence>
<dbReference type="InterPro" id="IPR004805">
    <property type="entry name" value="DnaE2/DnaE/PolC"/>
</dbReference>
<dbReference type="Gene3D" id="1.10.150.870">
    <property type="match status" value="1"/>
</dbReference>
<dbReference type="GO" id="GO:0005737">
    <property type="term" value="C:cytoplasm"/>
    <property type="evidence" value="ECO:0007669"/>
    <property type="project" value="UniProtKB-SubCell"/>
</dbReference>
<dbReference type="InterPro" id="IPR041931">
    <property type="entry name" value="DNA_pol3_alpha_thumb_dom"/>
</dbReference>
<dbReference type="Pfam" id="PF17657">
    <property type="entry name" value="DNA_pol3_finger"/>
    <property type="match status" value="1"/>
</dbReference>
<dbReference type="CDD" id="cd04485">
    <property type="entry name" value="DnaE_OBF"/>
    <property type="match status" value="1"/>
</dbReference>
<dbReference type="InterPro" id="IPR012340">
    <property type="entry name" value="NA-bd_OB-fold"/>
</dbReference>
<dbReference type="InterPro" id="IPR016195">
    <property type="entry name" value="Pol/histidinol_Pase-like"/>
</dbReference>
<dbReference type="Gene3D" id="3.20.20.140">
    <property type="entry name" value="Metal-dependent hydrolases"/>
    <property type="match status" value="1"/>
</dbReference>
<dbReference type="Gene3D" id="2.40.50.140">
    <property type="entry name" value="Nucleic acid-binding proteins"/>
    <property type="match status" value="1"/>
</dbReference>
<dbReference type="Pfam" id="PF14579">
    <property type="entry name" value="HHH_6"/>
    <property type="match status" value="1"/>
</dbReference>
<dbReference type="InterPro" id="IPR003141">
    <property type="entry name" value="Pol/His_phosphatase_N"/>
</dbReference>
<evidence type="ECO:0000256" key="2">
    <source>
        <dbReference type="ARBA" id="ARBA00012417"/>
    </source>
</evidence>
<keyword evidence="4" id="KW-0963">Cytoplasm</keyword>
<dbReference type="NCBIfam" id="TIGR00594">
    <property type="entry name" value="polc"/>
    <property type="match status" value="1"/>
</dbReference>
<dbReference type="AlphaFoldDB" id="A0A451CWR2"/>
<comment type="catalytic activity">
    <reaction evidence="9">
        <text>DNA(n) + a 2'-deoxyribonucleoside 5'-triphosphate = DNA(n+1) + diphosphate</text>
        <dbReference type="Rhea" id="RHEA:22508"/>
        <dbReference type="Rhea" id="RHEA-COMP:17339"/>
        <dbReference type="Rhea" id="RHEA-COMP:17340"/>
        <dbReference type="ChEBI" id="CHEBI:33019"/>
        <dbReference type="ChEBI" id="CHEBI:61560"/>
        <dbReference type="ChEBI" id="CHEBI:173112"/>
        <dbReference type="EC" id="2.7.7.7"/>
    </reaction>
</comment>
<evidence type="ECO:0000256" key="3">
    <source>
        <dbReference type="ARBA" id="ARBA00019114"/>
    </source>
</evidence>
<dbReference type="GO" id="GO:0008408">
    <property type="term" value="F:3'-5' exonuclease activity"/>
    <property type="evidence" value="ECO:0007669"/>
    <property type="project" value="InterPro"/>
</dbReference>
<accession>A0A451CWR2</accession>
<dbReference type="PANTHER" id="PTHR32294:SF0">
    <property type="entry name" value="DNA POLYMERASE III SUBUNIT ALPHA"/>
    <property type="match status" value="1"/>
</dbReference>
<dbReference type="GO" id="GO:0006260">
    <property type="term" value="P:DNA replication"/>
    <property type="evidence" value="ECO:0007669"/>
    <property type="project" value="UniProtKB-KW"/>
</dbReference>
<feature type="domain" description="Polymerase/histidinol phosphatase N-terminal" evidence="10">
    <location>
        <begin position="7"/>
        <end position="74"/>
    </location>
</feature>
<evidence type="ECO:0000256" key="4">
    <source>
        <dbReference type="ARBA" id="ARBA00022490"/>
    </source>
</evidence>
<dbReference type="InterPro" id="IPR040982">
    <property type="entry name" value="DNA_pol3_finger"/>
</dbReference>
<dbReference type="CDD" id="cd07433">
    <property type="entry name" value="PHP_PolIIIA_DnaE1"/>
    <property type="match status" value="1"/>
</dbReference>
<evidence type="ECO:0000313" key="12">
    <source>
        <dbReference type="Proteomes" id="UP000294466"/>
    </source>
</evidence>
<evidence type="ECO:0000256" key="6">
    <source>
        <dbReference type="ARBA" id="ARBA00022695"/>
    </source>
</evidence>
<protein>
    <recommendedName>
        <fullName evidence="3">DNA polymerase III subunit alpha</fullName>
        <ecNumber evidence="2">2.7.7.7</ecNumber>
    </recommendedName>
</protein>
<keyword evidence="7" id="KW-0235">DNA replication</keyword>
<evidence type="ECO:0000256" key="1">
    <source>
        <dbReference type="ARBA" id="ARBA00004496"/>
    </source>
</evidence>
<dbReference type="SUPFAM" id="SSF89550">
    <property type="entry name" value="PHP domain-like"/>
    <property type="match status" value="1"/>
</dbReference>
<evidence type="ECO:0000256" key="7">
    <source>
        <dbReference type="ARBA" id="ARBA00022705"/>
    </source>
</evidence>
<evidence type="ECO:0000259" key="10">
    <source>
        <dbReference type="SMART" id="SM00481"/>
    </source>
</evidence>
<dbReference type="EC" id="2.7.7.7" evidence="2"/>
<dbReference type="NCBIfam" id="NF004226">
    <property type="entry name" value="PRK05673.1"/>
    <property type="match status" value="1"/>
</dbReference>
<dbReference type="GO" id="GO:0003887">
    <property type="term" value="F:DNA-directed DNA polymerase activity"/>
    <property type="evidence" value="ECO:0007669"/>
    <property type="project" value="UniProtKB-KW"/>
</dbReference>
<dbReference type="InterPro" id="IPR011708">
    <property type="entry name" value="DNA_pol3_alpha_NTPase_dom"/>
</dbReference>
<evidence type="ECO:0000256" key="9">
    <source>
        <dbReference type="ARBA" id="ARBA00049244"/>
    </source>
</evidence>
<sequence length="1173" mass="135786">MYLKNFVHLRAHSDYSMIDGIVKPEKLVQQAKLMNMTSLGITDVNNLHGVIKFYSSAHREGIKPIIGIDIMVQSNILKNTTCRLTVLAANNHGYKNIIELLSESYKLGYNDTSGLVICMKRLLKFKKGVLILSGGIQGDIAKCIFKNDINLLNHCIIFYKKHFPNKYYLEISRIGLPREEEYIAYIKHISHTYSLPIIATNEVLFLKKNDFYVHQIKVAIYKKKTITDLKFVYKYTKNQFLKSQYDITEIFHDIPESIINSIELAKRCNVIIPSGSYFLPVFPTQSMDPYCFFVQKSRIGLESRLINLFPDIHDRNIKKKIYFSRLKHELLVIKKMGFVSYFLIVMDFIQWAKNHNIPVGPGRGSGAGSLVSFSLNITEIDPLQFDLLFERFLNPDRVSLPDFDIDFCMEKRDLVIDHVIKKYGRNSVSQIITFGTMAAKAVIRDVGRVLGYPYGLMNKISKLVPLDPKMTLKKAFSIQKELVDLYNHNHDIKILIDIAKKLEGVIRNIGKHAGGIVISPTKISDFVPILCDFQGKNQVTQFDKNDIEFVGLVKFDFLGLKTLTMIDMIVNMINKKHARQQKKIFFINKINLKDKKSFFLLKKADTISVFQLESLGMRNLIKRLQPDSFEDIIALVALYRPGPLQSGMVDNFINRKNGTEKISYPDHRWQHKCLKPILKSTYGIILYQEQVMQIAQVLSNFTPSEADILRRAMAKKNPKEMMQQRQLFQLGASKNSISLNLSTKIFDLLEKFSAYGFNKSHSATYALLAYQTLWLKANYSAEFMASSMTLDMMNTTKIVNLVHDARRMNLNIISPNINFSNYFFSVNKFGKIVYGLGAIKGLGKSSIDIILKERNKPVGVFSDFLDLCVRLLLKKITRHIFEILVMSGACDCFNKCRVQLFSNIGKMIQIAKKKILSMQTKQDDLFHFKDCFSEKIFIEKNSNLHTSFIHTDEIISKVLKWEREILGLYLTSHPIKNFLKEIHYYTKNITLHDCSLLNKANHVVLIGMIWSIKIAFTKKKNKFYIITLDDSYSRLDVIYFNNVNNIMDQFFCKKNIIVVVTGKVSHDSFTNRSRFLVKTICNIEQYREKKLYKIKIIINNNITKCKDILDNLYNYLSNNILPGHVTLTFILSVRLCIQHKLFNQIYYIYPDNNFLNYLKLFTDYITIKLNFYK</sequence>
<keyword evidence="8" id="KW-0239">DNA-directed DNA polymerase</keyword>
<dbReference type="InterPro" id="IPR049821">
    <property type="entry name" value="PolIIIA_DnaE1_PHP"/>
</dbReference>
<reference evidence="11 12" key="1">
    <citation type="submission" date="2019-02" db="EMBL/GenBank/DDBJ databases">
        <authorList>
            <person name="Manzano-Marin A."/>
            <person name="Manzano-Marin A."/>
        </authorList>
    </citation>
    <scope>NUCLEOTIDE SEQUENCE [LARGE SCALE GENOMIC DNA]</scope>
    <source>
        <strain evidence="11 12">BuCisplendens/pseudotsugae</strain>
    </source>
</reference>
<dbReference type="InterPro" id="IPR029460">
    <property type="entry name" value="DNAPol_HHH"/>
</dbReference>
<dbReference type="FunFam" id="1.10.10.1600:FF:000001">
    <property type="entry name" value="DNA polymerase III subunit alpha"/>
    <property type="match status" value="1"/>
</dbReference>
<dbReference type="Pfam" id="PF02811">
    <property type="entry name" value="PHP"/>
    <property type="match status" value="1"/>
</dbReference>
<comment type="subcellular location">
    <subcellularLocation>
        <location evidence="1">Cytoplasm</location>
    </subcellularLocation>
</comment>
<dbReference type="PANTHER" id="PTHR32294">
    <property type="entry name" value="DNA POLYMERASE III SUBUNIT ALPHA"/>
    <property type="match status" value="1"/>
</dbReference>
<dbReference type="OrthoDB" id="9803237at2"/>
<dbReference type="SMART" id="SM00481">
    <property type="entry name" value="POLIIIAc"/>
    <property type="match status" value="1"/>
</dbReference>
<dbReference type="Pfam" id="PF07733">
    <property type="entry name" value="DNA_pol3_alpha"/>
    <property type="match status" value="1"/>
</dbReference>
<dbReference type="Proteomes" id="UP000294466">
    <property type="component" value="Chromosome"/>
</dbReference>
<dbReference type="Gene3D" id="1.10.10.1600">
    <property type="entry name" value="Bacterial DNA polymerase III alpha subunit, thumb domain"/>
    <property type="match status" value="1"/>
</dbReference>
<proteinExistence type="predicted"/>
<keyword evidence="6 11" id="KW-0548">Nucleotidyltransferase</keyword>
<keyword evidence="5 11" id="KW-0808">Transferase</keyword>
<name>A0A451CWR2_9GAMM</name>
<dbReference type="EMBL" id="LR217692">
    <property type="protein sequence ID" value="VFP77730.1"/>
    <property type="molecule type" value="Genomic_DNA"/>
</dbReference>